<dbReference type="AlphaFoldDB" id="A0A7U9DX08"/>
<name>A0A7U9DX08_STRLI</name>
<dbReference type="Proteomes" id="UP000014062">
    <property type="component" value="Chromosome"/>
</dbReference>
<evidence type="ECO:0000256" key="1">
    <source>
        <dbReference type="SAM" id="SignalP"/>
    </source>
</evidence>
<feature type="chain" id="PRO_5030639034" description="Dehydratase" evidence="1">
    <location>
        <begin position="32"/>
        <end position="214"/>
    </location>
</feature>
<evidence type="ECO:0000313" key="3">
    <source>
        <dbReference type="Proteomes" id="UP000014062"/>
    </source>
</evidence>
<protein>
    <recommendedName>
        <fullName evidence="4">Dehydratase</fullName>
    </recommendedName>
</protein>
<gene>
    <name evidence="2" type="ORF">SLI_5352</name>
</gene>
<dbReference type="GeneID" id="91383954"/>
<sequence>MTSSLHHAIRLTTASAIALGGLVTLGTSAHAASVAVPYECRTWVQGNTHPVYDYARGFDVSVPASVRAGKKFKATYDPDPITAFAEYNQIVNDVRIAYRIPDGAKVHKVRLTGGSGLGDSDVRVQVKGRDIVVSASGPFQGGVEFDLPTLKVTYKAPKTTGPLNFVSGGSGYEDPGFYWYRYQPILDEWGPFECFPDPAKPEAVLASTQVKKHK</sequence>
<proteinExistence type="predicted"/>
<evidence type="ECO:0000313" key="2">
    <source>
        <dbReference type="EMBL" id="EOY50060.1"/>
    </source>
</evidence>
<accession>A0A7U9DX08</accession>
<reference evidence="3" key="1">
    <citation type="journal article" date="2013" name="Genome Biol. Evol.">
        <title>The genome sequence of Streptomyces lividans 66 reveals a novel tRNA-dependent peptide biosynthetic system within a metal-related genomic island.</title>
        <authorList>
            <person name="Cruz-Morales P."/>
            <person name="Vijgenboom E."/>
            <person name="Iruegas-Bocardo F."/>
            <person name="Girard G."/>
            <person name="Yanez-Guerra L.A."/>
            <person name="Ramos-Aboites H.E."/>
            <person name="Pernodet J.L."/>
            <person name="Anne J."/>
            <person name="van Wezel G.P."/>
            <person name="Barona-Gomez F."/>
        </authorList>
    </citation>
    <scope>NUCLEOTIDE SEQUENCE [LARGE SCALE GENOMIC DNA]</scope>
    <source>
        <strain evidence="3">1326</strain>
    </source>
</reference>
<evidence type="ECO:0008006" key="4">
    <source>
        <dbReference type="Google" id="ProtNLM"/>
    </source>
</evidence>
<organism evidence="2 3">
    <name type="scientific">Streptomyces lividans 1326</name>
    <dbReference type="NCBI Taxonomy" id="1200984"/>
    <lineage>
        <taxon>Bacteria</taxon>
        <taxon>Bacillati</taxon>
        <taxon>Actinomycetota</taxon>
        <taxon>Actinomycetes</taxon>
        <taxon>Kitasatosporales</taxon>
        <taxon>Streptomycetaceae</taxon>
        <taxon>Streptomyces</taxon>
    </lineage>
</organism>
<feature type="signal peptide" evidence="1">
    <location>
        <begin position="1"/>
        <end position="31"/>
    </location>
</feature>
<dbReference type="EMBL" id="CM001889">
    <property type="protein sequence ID" value="EOY50060.1"/>
    <property type="molecule type" value="Genomic_DNA"/>
</dbReference>
<dbReference type="RefSeq" id="WP_003973904.1">
    <property type="nucleotide sequence ID" value="NZ_CM001889.1"/>
</dbReference>
<keyword evidence="1" id="KW-0732">Signal</keyword>